<protein>
    <submittedName>
        <fullName evidence="1">Uncharacterized protein</fullName>
    </submittedName>
</protein>
<evidence type="ECO:0000313" key="2">
    <source>
        <dbReference type="Proteomes" id="UP000626370"/>
    </source>
</evidence>
<organism evidence="1 2">
    <name type="scientific">Thalassotalea profundi</name>
    <dbReference type="NCBI Taxonomy" id="2036687"/>
    <lineage>
        <taxon>Bacteria</taxon>
        <taxon>Pseudomonadati</taxon>
        <taxon>Pseudomonadota</taxon>
        <taxon>Gammaproteobacteria</taxon>
        <taxon>Alteromonadales</taxon>
        <taxon>Colwelliaceae</taxon>
        <taxon>Thalassotalea</taxon>
    </lineage>
</organism>
<name>A0ABQ3IKA0_9GAMM</name>
<dbReference type="EMBL" id="BNAH01000004">
    <property type="protein sequence ID" value="GHE84420.1"/>
    <property type="molecule type" value="Genomic_DNA"/>
</dbReference>
<sequence length="100" mass="11809">MDQQSYLTQLDMLFTQYFKSILTKTPDNELKYRIQGFIQAGETLSIISRNQSTQIMEDAHLQVFGESIDERKSKKRAFKEALKARDESYFEMPAYERLND</sequence>
<dbReference type="RefSeq" id="WP_189377225.1">
    <property type="nucleotide sequence ID" value="NZ_BNAH01000004.1"/>
</dbReference>
<proteinExistence type="predicted"/>
<reference evidence="2" key="1">
    <citation type="journal article" date="2019" name="Int. J. Syst. Evol. Microbiol.">
        <title>The Global Catalogue of Microorganisms (GCM) 10K type strain sequencing project: providing services to taxonomists for standard genome sequencing and annotation.</title>
        <authorList>
            <consortium name="The Broad Institute Genomics Platform"/>
            <consortium name="The Broad Institute Genome Sequencing Center for Infectious Disease"/>
            <person name="Wu L."/>
            <person name="Ma J."/>
        </authorList>
    </citation>
    <scope>NUCLEOTIDE SEQUENCE [LARGE SCALE GENOMIC DNA]</scope>
    <source>
        <strain evidence="2">CGMCC 1.15922</strain>
    </source>
</reference>
<dbReference type="Proteomes" id="UP000626370">
    <property type="component" value="Unassembled WGS sequence"/>
</dbReference>
<gene>
    <name evidence="1" type="ORF">GCM10011501_11400</name>
</gene>
<keyword evidence="2" id="KW-1185">Reference proteome</keyword>
<comment type="caution">
    <text evidence="1">The sequence shown here is derived from an EMBL/GenBank/DDBJ whole genome shotgun (WGS) entry which is preliminary data.</text>
</comment>
<accession>A0ABQ3IKA0</accession>
<evidence type="ECO:0000313" key="1">
    <source>
        <dbReference type="EMBL" id="GHE84420.1"/>
    </source>
</evidence>